<gene>
    <name evidence="2" type="ORF">ER308_03675</name>
</gene>
<organism evidence="2 3">
    <name type="scientific">Egibacter rhizosphaerae</name>
    <dbReference type="NCBI Taxonomy" id="1670831"/>
    <lineage>
        <taxon>Bacteria</taxon>
        <taxon>Bacillati</taxon>
        <taxon>Actinomycetota</taxon>
        <taxon>Nitriliruptoria</taxon>
        <taxon>Egibacterales</taxon>
        <taxon>Egibacteraceae</taxon>
        <taxon>Egibacter</taxon>
    </lineage>
</organism>
<reference evidence="2 3" key="1">
    <citation type="submission" date="2019-01" db="EMBL/GenBank/DDBJ databases">
        <title>Egibacter rhizosphaerae EGI 80759T.</title>
        <authorList>
            <person name="Chen D.-D."/>
            <person name="Tian Y."/>
            <person name="Jiao J.-Y."/>
            <person name="Zhang X.-T."/>
            <person name="Zhang Y.-G."/>
            <person name="Zhang Y."/>
            <person name="Xiao M."/>
            <person name="Shu W.-S."/>
            <person name="Li W.-J."/>
        </authorList>
    </citation>
    <scope>NUCLEOTIDE SEQUENCE [LARGE SCALE GENOMIC DNA]</scope>
    <source>
        <strain evidence="2 3">EGI 80759</strain>
    </source>
</reference>
<sequence length="108" mass="11788">MLRGSASSLRRPRVRGLRASRFEVVDVDDLERFDDEYPGRDEVARAAFDRCAAAFEAYVGASPARSALDVWFDHPDERAWADGDRRLVCAASAEEGEALGGSVADEGP</sequence>
<dbReference type="AlphaFoldDB" id="A0A411YC61"/>
<dbReference type="RefSeq" id="WP_131153735.1">
    <property type="nucleotide sequence ID" value="NZ_CP036402.1"/>
</dbReference>
<dbReference type="KEGG" id="erz:ER308_03675"/>
<name>A0A411YC61_9ACTN</name>
<keyword evidence="3" id="KW-1185">Reference proteome</keyword>
<dbReference type="OrthoDB" id="3628931at2"/>
<dbReference type="EMBL" id="CP036402">
    <property type="protein sequence ID" value="QBI18737.1"/>
    <property type="molecule type" value="Genomic_DNA"/>
</dbReference>
<protein>
    <recommendedName>
        <fullName evidence="1">Septum formation-related domain-containing protein</fullName>
    </recommendedName>
</protein>
<dbReference type="Pfam" id="PF13845">
    <property type="entry name" value="Septum_form"/>
    <property type="match status" value="1"/>
</dbReference>
<feature type="domain" description="Septum formation-related" evidence="1">
    <location>
        <begin position="21"/>
        <end position="89"/>
    </location>
</feature>
<dbReference type="InterPro" id="IPR026004">
    <property type="entry name" value="Septum_form"/>
</dbReference>
<evidence type="ECO:0000259" key="1">
    <source>
        <dbReference type="Pfam" id="PF13845"/>
    </source>
</evidence>
<evidence type="ECO:0000313" key="3">
    <source>
        <dbReference type="Proteomes" id="UP000291469"/>
    </source>
</evidence>
<dbReference type="Proteomes" id="UP000291469">
    <property type="component" value="Chromosome"/>
</dbReference>
<evidence type="ECO:0000313" key="2">
    <source>
        <dbReference type="EMBL" id="QBI18737.1"/>
    </source>
</evidence>
<accession>A0A411YC61</accession>
<proteinExistence type="predicted"/>